<gene>
    <name evidence="1" type="ORF">QM524_14140</name>
</gene>
<dbReference type="Gene3D" id="3.20.20.410">
    <property type="entry name" value="Protein of unknown function UPF0759"/>
    <property type="match status" value="1"/>
</dbReference>
<accession>A0ABT6Y9T6</accession>
<organism evidence="1 2">
    <name type="scientific">Flectobacillus roseus</name>
    <dbReference type="NCBI Taxonomy" id="502259"/>
    <lineage>
        <taxon>Bacteria</taxon>
        <taxon>Pseudomonadati</taxon>
        <taxon>Bacteroidota</taxon>
        <taxon>Cytophagia</taxon>
        <taxon>Cytophagales</taxon>
        <taxon>Flectobacillaceae</taxon>
        <taxon>Flectobacillus</taxon>
    </lineage>
</organism>
<dbReference type="RefSeq" id="WP_095166119.1">
    <property type="nucleotide sequence ID" value="NZ_JASHIF010000011.1"/>
</dbReference>
<dbReference type="InterPro" id="IPR002763">
    <property type="entry name" value="DUF72"/>
</dbReference>
<evidence type="ECO:0000313" key="1">
    <source>
        <dbReference type="EMBL" id="MDI9860348.1"/>
    </source>
</evidence>
<name>A0ABT6Y9T6_9BACT</name>
<reference evidence="1 2" key="1">
    <citation type="submission" date="2023-05" db="EMBL/GenBank/DDBJ databases">
        <title>Novel species of genus Flectobacillus isolated from stream in China.</title>
        <authorList>
            <person name="Lu H."/>
        </authorList>
    </citation>
    <scope>NUCLEOTIDE SEQUENCE [LARGE SCALE GENOMIC DNA]</scope>
    <source>
        <strain evidence="1 2">KCTC 42575</strain>
    </source>
</reference>
<evidence type="ECO:0000313" key="2">
    <source>
        <dbReference type="Proteomes" id="UP001236507"/>
    </source>
</evidence>
<keyword evidence="2" id="KW-1185">Reference proteome</keyword>
<dbReference type="EMBL" id="JASHIF010000011">
    <property type="protein sequence ID" value="MDI9860348.1"/>
    <property type="molecule type" value="Genomic_DNA"/>
</dbReference>
<dbReference type="InterPro" id="IPR036520">
    <property type="entry name" value="UPF0759_sf"/>
</dbReference>
<sequence>MDFGKLSKFDVGRVDFTLLQDNTFNLEVLDGTQKTKPKVWIGCPIWANKEWNGKIYPFTAKNQDYLSLYAKQFNTIELNVTHYQIPNEETIQRWVTETGNDFLFCPKFPQVISHDKQLQNAQELSQLFCNSILSLGDRLGSSFLQLAPQFGPRQLPILEKYIQTIPQQLKFSVEFRNEDWFKNPTIWQNTLQMLKSYQVGTVITDVAGRRDVCHQSLSTTTAMIRWVGNEHPSDYKRIDEWVQRIKQWLDTGLEELYIFVHICENTIAPEMANYWIQELNLHCNLAINPPKFLPKIEQMSLF</sequence>
<dbReference type="PANTHER" id="PTHR30348:SF9">
    <property type="entry name" value="UPF0759 PROTEIN YECE"/>
    <property type="match status" value="1"/>
</dbReference>
<dbReference type="PANTHER" id="PTHR30348">
    <property type="entry name" value="UNCHARACTERIZED PROTEIN YECE"/>
    <property type="match status" value="1"/>
</dbReference>
<proteinExistence type="predicted"/>
<comment type="caution">
    <text evidence="1">The sequence shown here is derived from an EMBL/GenBank/DDBJ whole genome shotgun (WGS) entry which is preliminary data.</text>
</comment>
<dbReference type="Pfam" id="PF01904">
    <property type="entry name" value="DUF72"/>
    <property type="match status" value="1"/>
</dbReference>
<protein>
    <submittedName>
        <fullName evidence="1">DUF72 domain-containing protein</fullName>
    </submittedName>
</protein>
<dbReference type="Proteomes" id="UP001236507">
    <property type="component" value="Unassembled WGS sequence"/>
</dbReference>
<dbReference type="SUPFAM" id="SSF117396">
    <property type="entry name" value="TM1631-like"/>
    <property type="match status" value="1"/>
</dbReference>